<dbReference type="RefSeq" id="WP_008045733.1">
    <property type="nucleotide sequence ID" value="NZ_CH724152.1"/>
</dbReference>
<accession>A4BCY2</accession>
<keyword evidence="2" id="KW-1185">Reference proteome</keyword>
<dbReference type="EMBL" id="AAOE01000006">
    <property type="protein sequence ID" value="EAR10064.1"/>
    <property type="molecule type" value="Genomic_DNA"/>
</dbReference>
<dbReference type="AlphaFoldDB" id="A4BCY2"/>
<evidence type="ECO:0000313" key="1">
    <source>
        <dbReference type="EMBL" id="EAR10064.1"/>
    </source>
</evidence>
<dbReference type="OrthoDB" id="9860270at2"/>
<evidence type="ECO:0000313" key="2">
    <source>
        <dbReference type="Proteomes" id="UP000005953"/>
    </source>
</evidence>
<proteinExistence type="predicted"/>
<organism evidence="1 2">
    <name type="scientific">Reinekea blandensis MED297</name>
    <dbReference type="NCBI Taxonomy" id="314283"/>
    <lineage>
        <taxon>Bacteria</taxon>
        <taxon>Pseudomonadati</taxon>
        <taxon>Pseudomonadota</taxon>
        <taxon>Gammaproteobacteria</taxon>
        <taxon>Oceanospirillales</taxon>
        <taxon>Saccharospirillaceae</taxon>
        <taxon>Reinekea</taxon>
    </lineage>
</organism>
<gene>
    <name evidence="1" type="ORF">MED297_08246</name>
</gene>
<protein>
    <submittedName>
        <fullName evidence="1">Uncharacterized protein</fullName>
    </submittedName>
</protein>
<reference evidence="1 2" key="1">
    <citation type="submission" date="2006-02" db="EMBL/GenBank/DDBJ databases">
        <authorList>
            <person name="Pinhassi J."/>
            <person name="Pedros-Alio C."/>
            <person name="Ferriera S."/>
            <person name="Johnson J."/>
            <person name="Kravitz S."/>
            <person name="Halpern A."/>
            <person name="Remington K."/>
            <person name="Beeson K."/>
            <person name="Tran B."/>
            <person name="Rogers Y.-H."/>
            <person name="Friedman R."/>
            <person name="Venter J.C."/>
        </authorList>
    </citation>
    <scope>NUCLEOTIDE SEQUENCE [LARGE SCALE GENOMIC DNA]</scope>
    <source>
        <strain evidence="1 2">MED297</strain>
    </source>
</reference>
<dbReference type="Proteomes" id="UP000005953">
    <property type="component" value="Unassembled WGS sequence"/>
</dbReference>
<dbReference type="STRING" id="314283.MED297_08246"/>
<sequence>MSDSKTHYAQLSHLHITDGAAVLPQTDRIDIGLANAQAGLCGFTEMDNWLTEADGSEYPILAAPTVDAAVMDDHARLSLLCQDLLPKLVAMELTPETHLVLTGFWPDLIVSSLQSALKLSTNDCIRSVTLAETLQQWEANCADRRGTWLWLSSHVGCGNQLLKANRSQLACSARSEGIYSTDLITAIMFEHKDQPAYFVAQATEPASDDPLQKTPQALRAITQSLHDAYSRPLLHGLPVSAATEIELYRFRQANNAQPNGNRVWPDPDSQNDIALAATIGTPGVCALPLAMLFHHYWNGHLLPVCIAHEGMERFTWSRTAS</sequence>
<dbReference type="HOGENOM" id="CLU_865654_0_0_6"/>
<name>A4BCY2_9GAMM</name>
<comment type="caution">
    <text evidence="1">The sequence shown here is derived from an EMBL/GenBank/DDBJ whole genome shotgun (WGS) entry which is preliminary data.</text>
</comment>